<feature type="domain" description="UvrD-like helicase ATP-binding" evidence="10">
    <location>
        <begin position="146"/>
        <end position="351"/>
    </location>
</feature>
<dbReference type="OMA" id="HITIMEK"/>
<comment type="catalytic activity">
    <reaction evidence="8">
        <text>ATP + H2O = ADP + phosphate + H(+)</text>
        <dbReference type="Rhea" id="RHEA:13065"/>
        <dbReference type="ChEBI" id="CHEBI:15377"/>
        <dbReference type="ChEBI" id="CHEBI:15378"/>
        <dbReference type="ChEBI" id="CHEBI:30616"/>
        <dbReference type="ChEBI" id="CHEBI:43474"/>
        <dbReference type="ChEBI" id="CHEBI:456216"/>
        <dbReference type="EC" id="5.6.2.4"/>
    </reaction>
</comment>
<dbReference type="VEuPathDB" id="AmoebaDB:NF0114920"/>
<dbReference type="PANTHER" id="PTHR11070:SF2">
    <property type="entry name" value="ATP-DEPENDENT DNA HELICASE SRS2"/>
    <property type="match status" value="1"/>
</dbReference>
<evidence type="ECO:0000256" key="8">
    <source>
        <dbReference type="ARBA" id="ARBA00048988"/>
    </source>
</evidence>
<keyword evidence="12" id="KW-1185">Reference proteome</keyword>
<dbReference type="GO" id="GO:0043138">
    <property type="term" value="F:3'-5' DNA helicase activity"/>
    <property type="evidence" value="ECO:0007669"/>
    <property type="project" value="UniProtKB-EC"/>
</dbReference>
<proteinExistence type="predicted"/>
<dbReference type="SUPFAM" id="SSF52540">
    <property type="entry name" value="P-loop containing nucleoside triphosphate hydrolases"/>
    <property type="match status" value="1"/>
</dbReference>
<dbReference type="InterPro" id="IPR027417">
    <property type="entry name" value="P-loop_NTPase"/>
</dbReference>
<dbReference type="EC" id="5.6.2.4" evidence="7"/>
<dbReference type="AlphaFoldDB" id="A0A6A5C5X6"/>
<keyword evidence="4 9" id="KW-0067">ATP-binding</keyword>
<protein>
    <recommendedName>
        <fullName evidence="7">DNA 3'-5' helicase</fullName>
        <ecNumber evidence="7">5.6.2.4</ecNumber>
    </recommendedName>
</protein>
<comment type="caution">
    <text evidence="11">The sequence shown here is derived from an EMBL/GenBank/DDBJ whole genome shotgun (WGS) entry which is preliminary data.</text>
</comment>
<keyword evidence="1 9" id="KW-0547">Nucleotide-binding</keyword>
<name>A0A6A5C5X6_NAEFO</name>
<evidence type="ECO:0000313" key="11">
    <source>
        <dbReference type="EMBL" id="KAF0983166.1"/>
    </source>
</evidence>
<sequence length="926" mass="106899">MLRLFKTTGFTKRAAQSGLVGEKQFGMPLVFLRSNTPKSSLFSGYTNDHHSLFHQSYACNHSGNYSRSIKSSGEKISSRARKKHSELTCIHDEHQHITTTKKSKIIESGNTLTQPHVRKTSPRKTKSSENVQEEIVFKMNDKQILSLNDEQKKVVFESVDKNVLVLACAGSGKTTTILCRILYLVKAHHVKEEEIMLTTFTRQAAHEMKKRLIKLLGKRKTNVEVGTIDSISNKYLQQFGSYDYVVDSNTLLSVKEIGYRFRNILINNPEVADQICSKIKYLFVDEFQDLDDIQMDIFSEFYKRGTKIIAVGDDSQNIYSWRGSNMFHILNFHKNFGNTVVHNLVTNFRSTKEIVNLANASLACNKENIPKDMFSTRGSSGNLPTIRCCAREQTNYLLESIKGHIIQGVPLDQIAILCHSNFGLYDIESELAKHHIPHVLLMDNMKKDSRRMPSLAKKVCLTTIHKAKGLEWEIVYIINATDKYWKESNDEAELRRLFYVAITRAKTHLYFTFPDHTGGTNEHTTPTYLRYLRELNTSLYVTENINPLHARSDVHIDRHLGTKNPYAVTEMICGINGAFIDTLRQKGYLPSLQFKQQQLVTTKFSYCQVVHYNQLYPDFGTFLDTLICRMVAEQYPRSGGFSSKYFELATNYVSLSTAEYQIYSKYFSTLNTLLQEHGHLQNIFKHVEQNDEAIMRSVVFKLEAKSKELKIGSMEELPVFVYNALPKEFEQHMFQNYKIFKDESKSSFKILNCIWEISKCEAIVKEGRTRLLYLSAFPFQKYLINMESIMNHSYSELLDNLQHVYIPHLMNQVSEEIQSNVNFSRLDRIVGEVDLIIDGHTIVEIKCSTSKEVDLNWVLQLLCYTHLARQQGYEVQKIAILNPLQGLWFESDISFWNEGEELLMELKQFSDKLRGDKCGRIENRHL</sequence>
<organism evidence="11 12">
    <name type="scientific">Naegleria fowleri</name>
    <name type="common">Brain eating amoeba</name>
    <dbReference type="NCBI Taxonomy" id="5763"/>
    <lineage>
        <taxon>Eukaryota</taxon>
        <taxon>Discoba</taxon>
        <taxon>Heterolobosea</taxon>
        <taxon>Tetramitia</taxon>
        <taxon>Eutetramitia</taxon>
        <taxon>Vahlkampfiidae</taxon>
        <taxon>Naegleria</taxon>
    </lineage>
</organism>
<dbReference type="OrthoDB" id="1470711at2759"/>
<dbReference type="PANTHER" id="PTHR11070">
    <property type="entry name" value="UVRD / RECB / PCRA DNA HELICASE FAMILY MEMBER"/>
    <property type="match status" value="1"/>
</dbReference>
<dbReference type="Pfam" id="PF00580">
    <property type="entry name" value="UvrD-helicase"/>
    <property type="match status" value="2"/>
</dbReference>
<evidence type="ECO:0000256" key="5">
    <source>
        <dbReference type="ARBA" id="ARBA00023235"/>
    </source>
</evidence>
<dbReference type="GO" id="GO:0003677">
    <property type="term" value="F:DNA binding"/>
    <property type="evidence" value="ECO:0007669"/>
    <property type="project" value="InterPro"/>
</dbReference>
<dbReference type="GeneID" id="68118359"/>
<dbReference type="Gene3D" id="3.40.50.300">
    <property type="entry name" value="P-loop containing nucleotide triphosphate hydrolases"/>
    <property type="match status" value="2"/>
</dbReference>
<dbReference type="CDD" id="cd18807">
    <property type="entry name" value="SF1_C_UvrD"/>
    <property type="match status" value="1"/>
</dbReference>
<dbReference type="VEuPathDB" id="AmoebaDB:FDP41_011144"/>
<dbReference type="PROSITE" id="PS51198">
    <property type="entry name" value="UVRD_HELICASE_ATP_BIND"/>
    <property type="match status" value="1"/>
</dbReference>
<dbReference type="Proteomes" id="UP000444721">
    <property type="component" value="Unassembled WGS sequence"/>
</dbReference>
<dbReference type="GO" id="GO:0016787">
    <property type="term" value="F:hydrolase activity"/>
    <property type="evidence" value="ECO:0007669"/>
    <property type="project" value="UniProtKB-UniRule"/>
</dbReference>
<feature type="binding site" evidence="9">
    <location>
        <begin position="167"/>
        <end position="174"/>
    </location>
    <ligand>
        <name>ATP</name>
        <dbReference type="ChEBI" id="CHEBI:30616"/>
    </ligand>
</feature>
<evidence type="ECO:0000256" key="9">
    <source>
        <dbReference type="PROSITE-ProRule" id="PRU00560"/>
    </source>
</evidence>
<dbReference type="RefSeq" id="XP_044567879.1">
    <property type="nucleotide sequence ID" value="XM_044701521.1"/>
</dbReference>
<comment type="catalytic activity">
    <reaction evidence="6">
        <text>Couples ATP hydrolysis with the unwinding of duplex DNA by translocating in the 3'-5' direction.</text>
        <dbReference type="EC" id="5.6.2.4"/>
    </reaction>
</comment>
<evidence type="ECO:0000313" key="12">
    <source>
        <dbReference type="Proteomes" id="UP000444721"/>
    </source>
</evidence>
<dbReference type="VEuPathDB" id="AmoebaDB:NfTy_017360"/>
<keyword evidence="5" id="KW-0413">Isomerase</keyword>
<evidence type="ECO:0000256" key="1">
    <source>
        <dbReference type="ARBA" id="ARBA00022741"/>
    </source>
</evidence>
<evidence type="ECO:0000259" key="10">
    <source>
        <dbReference type="PROSITE" id="PS51198"/>
    </source>
</evidence>
<dbReference type="InterPro" id="IPR014017">
    <property type="entry name" value="DNA_helicase_UvrD-like_C"/>
</dbReference>
<dbReference type="InterPro" id="IPR014016">
    <property type="entry name" value="UvrD-like_ATP-bd"/>
</dbReference>
<evidence type="ECO:0000256" key="4">
    <source>
        <dbReference type="ARBA" id="ARBA00022840"/>
    </source>
</evidence>
<dbReference type="GO" id="GO:0005524">
    <property type="term" value="F:ATP binding"/>
    <property type="evidence" value="ECO:0007669"/>
    <property type="project" value="UniProtKB-UniRule"/>
</dbReference>
<evidence type="ECO:0000256" key="6">
    <source>
        <dbReference type="ARBA" id="ARBA00034617"/>
    </source>
</evidence>
<gene>
    <name evidence="11" type="ORF">FDP41_011144</name>
</gene>
<dbReference type="Pfam" id="PF13361">
    <property type="entry name" value="UvrD_C"/>
    <property type="match status" value="2"/>
</dbReference>
<dbReference type="InterPro" id="IPR000212">
    <property type="entry name" value="DNA_helicase_UvrD/REP"/>
</dbReference>
<dbReference type="EMBL" id="VFQX01000007">
    <property type="protein sequence ID" value="KAF0983166.1"/>
    <property type="molecule type" value="Genomic_DNA"/>
</dbReference>
<dbReference type="CDD" id="cd17932">
    <property type="entry name" value="DEXQc_UvrD"/>
    <property type="match status" value="1"/>
</dbReference>
<evidence type="ECO:0000256" key="3">
    <source>
        <dbReference type="ARBA" id="ARBA00022806"/>
    </source>
</evidence>
<keyword evidence="2 9" id="KW-0378">Hydrolase</keyword>
<evidence type="ECO:0000256" key="7">
    <source>
        <dbReference type="ARBA" id="ARBA00034808"/>
    </source>
</evidence>
<evidence type="ECO:0000256" key="2">
    <source>
        <dbReference type="ARBA" id="ARBA00022801"/>
    </source>
</evidence>
<accession>A0A6A5C5X6</accession>
<keyword evidence="3 9" id="KW-0347">Helicase</keyword>
<reference evidence="11 12" key="1">
    <citation type="journal article" date="2019" name="Sci. Rep.">
        <title>Nanopore sequencing improves the draft genome of the human pathogenic amoeba Naegleria fowleri.</title>
        <authorList>
            <person name="Liechti N."/>
            <person name="Schurch N."/>
            <person name="Bruggmann R."/>
            <person name="Wittwer M."/>
        </authorList>
    </citation>
    <scope>NUCLEOTIDE SEQUENCE [LARGE SCALE GENOMIC DNA]</scope>
    <source>
        <strain evidence="11 12">ATCC 30894</strain>
    </source>
</reference>